<gene>
    <name evidence="2" type="ORF">AAEO60_04010</name>
</gene>
<comment type="caution">
    <text evidence="2">The sequence shown here is derived from an EMBL/GenBank/DDBJ whole genome shotgun (WGS) entry which is preliminary data.</text>
</comment>
<evidence type="ECO:0000313" key="2">
    <source>
        <dbReference type="EMBL" id="MEL1249830.1"/>
    </source>
</evidence>
<dbReference type="PANTHER" id="PTHR36978:SF4">
    <property type="entry name" value="P-LOOP CONTAINING NUCLEOSIDE TRIPHOSPHATE HYDROLASE PROTEIN"/>
    <property type="match status" value="1"/>
</dbReference>
<proteinExistence type="predicted"/>
<dbReference type="Pfam" id="PF17784">
    <property type="entry name" value="Sulfotransfer_4"/>
    <property type="match status" value="1"/>
</dbReference>
<dbReference type="Gene3D" id="3.40.50.300">
    <property type="entry name" value="P-loop containing nucleotide triphosphate hydrolases"/>
    <property type="match status" value="1"/>
</dbReference>
<name>A0ABU9IBP5_9SPHN</name>
<dbReference type="Proteomes" id="UP001497045">
    <property type="component" value="Unassembled WGS sequence"/>
</dbReference>
<sequence>MALEVIGAGPGRTATFSMKFALEHLGFGPCYHMAEVFRGARRNIALWQDVADGKPDWDAIFDGYRSTTDFPASSYWRELSEFYPEAKVLLTVRDADTWFDSVSETIMSPRMLASLEGSPLMKMFEGTYLRDFGGGKINDRDFMTKWYEAHNQAVIDTIAPERLLVFHPKEGWEPLCEFLGVPVPEERFPKVNSRDELGGKSDEQGGLPADPVILEGFAGGYIEELRAKAFG</sequence>
<keyword evidence="3" id="KW-1185">Reference proteome</keyword>
<dbReference type="InterPro" id="IPR040632">
    <property type="entry name" value="Sulfotransfer_4"/>
</dbReference>
<protein>
    <submittedName>
        <fullName evidence="2">Sulfotransferase family protein</fullName>
    </submittedName>
</protein>
<organism evidence="2 3">
    <name type="scientific">Aurantiacibacter gilvus</name>
    <dbReference type="NCBI Taxonomy" id="3139141"/>
    <lineage>
        <taxon>Bacteria</taxon>
        <taxon>Pseudomonadati</taxon>
        <taxon>Pseudomonadota</taxon>
        <taxon>Alphaproteobacteria</taxon>
        <taxon>Sphingomonadales</taxon>
        <taxon>Erythrobacteraceae</taxon>
        <taxon>Aurantiacibacter</taxon>
    </lineage>
</organism>
<dbReference type="RefSeq" id="WP_341672355.1">
    <property type="nucleotide sequence ID" value="NZ_JBBYHV010000001.1"/>
</dbReference>
<dbReference type="EMBL" id="JBBYHV010000001">
    <property type="protein sequence ID" value="MEL1249830.1"/>
    <property type="molecule type" value="Genomic_DNA"/>
</dbReference>
<feature type="region of interest" description="Disordered" evidence="1">
    <location>
        <begin position="190"/>
        <end position="209"/>
    </location>
</feature>
<dbReference type="SUPFAM" id="SSF52540">
    <property type="entry name" value="P-loop containing nucleoside triphosphate hydrolases"/>
    <property type="match status" value="1"/>
</dbReference>
<feature type="compositionally biased region" description="Basic and acidic residues" evidence="1">
    <location>
        <begin position="190"/>
        <end position="203"/>
    </location>
</feature>
<reference evidence="2 3" key="1">
    <citation type="submission" date="2024-04" db="EMBL/GenBank/DDBJ databases">
        <title>Aurantiacibacter sp. DGU6 16S ribosomal RNA gene Genome sequencing and assembly.</title>
        <authorList>
            <person name="Park S."/>
        </authorList>
    </citation>
    <scope>NUCLEOTIDE SEQUENCE [LARGE SCALE GENOMIC DNA]</scope>
    <source>
        <strain evidence="2 3">DGU6</strain>
    </source>
</reference>
<evidence type="ECO:0000256" key="1">
    <source>
        <dbReference type="SAM" id="MobiDB-lite"/>
    </source>
</evidence>
<evidence type="ECO:0000313" key="3">
    <source>
        <dbReference type="Proteomes" id="UP001497045"/>
    </source>
</evidence>
<dbReference type="PANTHER" id="PTHR36978">
    <property type="entry name" value="P-LOOP CONTAINING NUCLEOTIDE TRIPHOSPHATE HYDROLASE"/>
    <property type="match status" value="1"/>
</dbReference>
<accession>A0ABU9IBP5</accession>
<dbReference type="InterPro" id="IPR027417">
    <property type="entry name" value="P-loop_NTPase"/>
</dbReference>